<keyword evidence="1" id="KW-0732">Signal</keyword>
<evidence type="ECO:0000313" key="3">
    <source>
        <dbReference type="Proteomes" id="UP000226431"/>
    </source>
</evidence>
<dbReference type="AlphaFoldDB" id="A0A2C5ZNT2"/>
<dbReference type="EMBL" id="NJES01000005">
    <property type="protein sequence ID" value="PHH80951.1"/>
    <property type="molecule type" value="Genomic_DNA"/>
</dbReference>
<proteinExistence type="predicted"/>
<feature type="signal peptide" evidence="1">
    <location>
        <begin position="1"/>
        <end position="16"/>
    </location>
</feature>
<comment type="caution">
    <text evidence="2">The sequence shown here is derived from an EMBL/GenBank/DDBJ whole genome shotgun (WGS) entry which is preliminary data.</text>
</comment>
<evidence type="ECO:0008006" key="4">
    <source>
        <dbReference type="Google" id="ProtNLM"/>
    </source>
</evidence>
<organism evidence="2 3">
    <name type="scientific">Ophiocordyceps camponoti-rufipedis</name>
    <dbReference type="NCBI Taxonomy" id="2004952"/>
    <lineage>
        <taxon>Eukaryota</taxon>
        <taxon>Fungi</taxon>
        <taxon>Dikarya</taxon>
        <taxon>Ascomycota</taxon>
        <taxon>Pezizomycotina</taxon>
        <taxon>Sordariomycetes</taxon>
        <taxon>Hypocreomycetidae</taxon>
        <taxon>Hypocreales</taxon>
        <taxon>Ophiocordycipitaceae</taxon>
        <taxon>Ophiocordyceps</taxon>
    </lineage>
</organism>
<reference evidence="2 3" key="1">
    <citation type="submission" date="2017-06" db="EMBL/GenBank/DDBJ databases">
        <title>Ant-infecting Ophiocordyceps genomes reveal a high diversity of potential behavioral manipulation genes and a possible major role for enterotoxins.</title>
        <authorList>
            <person name="De Bekker C."/>
            <person name="Evans H.C."/>
            <person name="Brachmann A."/>
            <person name="Hughes D.P."/>
        </authorList>
    </citation>
    <scope>NUCLEOTIDE SEQUENCE [LARGE SCALE GENOMIC DNA]</scope>
    <source>
        <strain evidence="2 3">Map16</strain>
    </source>
</reference>
<evidence type="ECO:0000256" key="1">
    <source>
        <dbReference type="SAM" id="SignalP"/>
    </source>
</evidence>
<gene>
    <name evidence="2" type="ORF">CDD80_5161</name>
</gene>
<sequence length="142" mass="15934">MKVLTILSLAASLALAAEMKTHARKKSGERKLDAVKLTQELHKLHECSQALTWKDLADTRCGDSNDDTQTITECICSNRRFISKVSAANKQKCLDKSPHKAQIVRAQGGDRGKDKKRDDMFEVLCKIKAEEEDDADEDDEEE</sequence>
<accession>A0A2C5ZNT2</accession>
<keyword evidence="3" id="KW-1185">Reference proteome</keyword>
<name>A0A2C5ZNT2_9HYPO</name>
<evidence type="ECO:0000313" key="2">
    <source>
        <dbReference type="EMBL" id="PHH80951.1"/>
    </source>
</evidence>
<protein>
    <recommendedName>
        <fullName evidence="4">Extracellular membrane protein CFEM domain-containing protein</fullName>
    </recommendedName>
</protein>
<dbReference type="Proteomes" id="UP000226431">
    <property type="component" value="Unassembled WGS sequence"/>
</dbReference>
<feature type="chain" id="PRO_5012948347" description="Extracellular membrane protein CFEM domain-containing protein" evidence="1">
    <location>
        <begin position="17"/>
        <end position="142"/>
    </location>
</feature>